<evidence type="ECO:0000259" key="4">
    <source>
        <dbReference type="PROSITE" id="PS50932"/>
    </source>
</evidence>
<sequence length="345" mass="38179">MTKIVGLTKRDGVTEKLTIRDVAESLGVSESTVSRAISGKGRIGEATRRRVFNYIEEHNYMPGIGSNGLISGRTRNICWVMPGDCNVVEIPFFQQCMTGLLEVTETFGYNLLVTSSSQNDISHLENLVGNHKADGIVLARTNVDDLAIDFLKGKKVPFLAIGSYDDENVLRVDHDHKAACKEFTSMLLLKGCERIGLLGGNKRLIVNLSRYAGYEEAMLQAGRSAEPGLVYMDIENYVAAEIAVEELLRKKVDCLLCTDDAICLYVLNKLNKENIGVPHAVKVGSFYDSSLLENRIPAISSIDFDACELGRNAGKILIDYMEGKEVNTSNLFGYEIRLKESTKDY</sequence>
<dbReference type="EMBL" id="SLUO01000007">
    <property type="protein sequence ID" value="TCL57939.1"/>
    <property type="molecule type" value="Genomic_DNA"/>
</dbReference>
<dbReference type="GO" id="GO:0003700">
    <property type="term" value="F:DNA-binding transcription factor activity"/>
    <property type="evidence" value="ECO:0007669"/>
    <property type="project" value="TreeGrafter"/>
</dbReference>
<dbReference type="PANTHER" id="PTHR30146:SF109">
    <property type="entry name" value="HTH-TYPE TRANSCRIPTIONAL REGULATOR GALS"/>
    <property type="match status" value="1"/>
</dbReference>
<accession>A0A4R1QVE7</accession>
<dbReference type="AlphaFoldDB" id="A0A4R1QVE7"/>
<evidence type="ECO:0000313" key="6">
    <source>
        <dbReference type="Proteomes" id="UP000295718"/>
    </source>
</evidence>
<dbReference type="Pfam" id="PF00356">
    <property type="entry name" value="LacI"/>
    <property type="match status" value="1"/>
</dbReference>
<keyword evidence="3" id="KW-0804">Transcription</keyword>
<dbReference type="Gene3D" id="3.40.50.2300">
    <property type="match status" value="2"/>
</dbReference>
<dbReference type="Pfam" id="PF13377">
    <property type="entry name" value="Peripla_BP_3"/>
    <property type="match status" value="1"/>
</dbReference>
<dbReference type="SUPFAM" id="SSF53822">
    <property type="entry name" value="Periplasmic binding protein-like I"/>
    <property type="match status" value="1"/>
</dbReference>
<dbReference type="Proteomes" id="UP000295718">
    <property type="component" value="Unassembled WGS sequence"/>
</dbReference>
<feature type="domain" description="HTH lacI-type" evidence="4">
    <location>
        <begin position="17"/>
        <end position="71"/>
    </location>
</feature>
<keyword evidence="2" id="KW-0238">DNA-binding</keyword>
<evidence type="ECO:0000313" key="5">
    <source>
        <dbReference type="EMBL" id="TCL57939.1"/>
    </source>
</evidence>
<evidence type="ECO:0000256" key="2">
    <source>
        <dbReference type="ARBA" id="ARBA00023125"/>
    </source>
</evidence>
<evidence type="ECO:0000256" key="1">
    <source>
        <dbReference type="ARBA" id="ARBA00023015"/>
    </source>
</evidence>
<dbReference type="OrthoDB" id="4810at2"/>
<dbReference type="GO" id="GO:0000976">
    <property type="term" value="F:transcription cis-regulatory region binding"/>
    <property type="evidence" value="ECO:0007669"/>
    <property type="project" value="TreeGrafter"/>
</dbReference>
<organism evidence="5 6">
    <name type="scientific">Kineothrix alysoides</name>
    <dbReference type="NCBI Taxonomy" id="1469948"/>
    <lineage>
        <taxon>Bacteria</taxon>
        <taxon>Bacillati</taxon>
        <taxon>Bacillota</taxon>
        <taxon>Clostridia</taxon>
        <taxon>Lachnospirales</taxon>
        <taxon>Lachnospiraceae</taxon>
        <taxon>Kineothrix</taxon>
    </lineage>
</organism>
<dbReference type="PANTHER" id="PTHR30146">
    <property type="entry name" value="LACI-RELATED TRANSCRIPTIONAL REPRESSOR"/>
    <property type="match status" value="1"/>
</dbReference>
<dbReference type="InterPro" id="IPR000843">
    <property type="entry name" value="HTH_LacI"/>
</dbReference>
<gene>
    <name evidence="5" type="ORF">EDD76_10753</name>
</gene>
<dbReference type="CDD" id="cd01392">
    <property type="entry name" value="HTH_LacI"/>
    <property type="match status" value="1"/>
</dbReference>
<proteinExistence type="predicted"/>
<comment type="caution">
    <text evidence="5">The sequence shown here is derived from an EMBL/GenBank/DDBJ whole genome shotgun (WGS) entry which is preliminary data.</text>
</comment>
<name>A0A4R1QVE7_9FIRM</name>
<dbReference type="PROSITE" id="PS50932">
    <property type="entry name" value="HTH_LACI_2"/>
    <property type="match status" value="1"/>
</dbReference>
<reference evidence="5 6" key="1">
    <citation type="submission" date="2019-03" db="EMBL/GenBank/DDBJ databases">
        <title>Genomic Encyclopedia of Type Strains, Phase IV (KMG-IV): sequencing the most valuable type-strain genomes for metagenomic binning, comparative biology and taxonomic classification.</title>
        <authorList>
            <person name="Goeker M."/>
        </authorList>
    </citation>
    <scope>NUCLEOTIDE SEQUENCE [LARGE SCALE GENOMIC DNA]</scope>
    <source>
        <strain evidence="5 6">DSM 100556</strain>
    </source>
</reference>
<dbReference type="SMART" id="SM00354">
    <property type="entry name" value="HTH_LACI"/>
    <property type="match status" value="1"/>
</dbReference>
<keyword evidence="1" id="KW-0805">Transcription regulation</keyword>
<dbReference type="InterPro" id="IPR010982">
    <property type="entry name" value="Lambda_DNA-bd_dom_sf"/>
</dbReference>
<dbReference type="Gene3D" id="1.10.260.40">
    <property type="entry name" value="lambda repressor-like DNA-binding domains"/>
    <property type="match status" value="1"/>
</dbReference>
<dbReference type="SUPFAM" id="SSF47413">
    <property type="entry name" value="lambda repressor-like DNA-binding domains"/>
    <property type="match status" value="1"/>
</dbReference>
<evidence type="ECO:0000256" key="3">
    <source>
        <dbReference type="ARBA" id="ARBA00023163"/>
    </source>
</evidence>
<dbReference type="STRING" id="1469948.GCA_000732725_02173"/>
<dbReference type="InterPro" id="IPR046335">
    <property type="entry name" value="LacI/GalR-like_sensor"/>
</dbReference>
<dbReference type="RefSeq" id="WP_051869466.1">
    <property type="nucleotide sequence ID" value="NZ_JPNB01000002.1"/>
</dbReference>
<protein>
    <submittedName>
        <fullName evidence="5">LacI family transcriptional regulator</fullName>
    </submittedName>
</protein>
<keyword evidence="6" id="KW-1185">Reference proteome</keyword>
<dbReference type="InterPro" id="IPR028082">
    <property type="entry name" value="Peripla_BP_I"/>
</dbReference>